<evidence type="ECO:0000256" key="8">
    <source>
        <dbReference type="ARBA" id="ARBA00048810"/>
    </source>
</evidence>
<evidence type="ECO:0000313" key="11">
    <source>
        <dbReference type="Proteomes" id="UP000007161"/>
    </source>
</evidence>
<dbReference type="Pfam" id="PF00923">
    <property type="entry name" value="TAL_FSA"/>
    <property type="match status" value="1"/>
</dbReference>
<evidence type="ECO:0000256" key="4">
    <source>
        <dbReference type="ARBA" id="ARBA00022490"/>
    </source>
</evidence>
<gene>
    <name evidence="9" type="primary">tal</name>
    <name evidence="10" type="ordered locus">Marpi_1801</name>
</gene>
<dbReference type="SUPFAM" id="SSF51569">
    <property type="entry name" value="Aldolase"/>
    <property type="match status" value="1"/>
</dbReference>
<dbReference type="Proteomes" id="UP000007161">
    <property type="component" value="Chromosome"/>
</dbReference>
<dbReference type="HAMAP" id="MF_00494">
    <property type="entry name" value="Transaldolase_3b"/>
    <property type="match status" value="1"/>
</dbReference>
<proteinExistence type="inferred from homology"/>
<keyword evidence="6 9" id="KW-0570">Pentose shunt</keyword>
<dbReference type="EMBL" id="CP003257">
    <property type="protein sequence ID" value="AEX86182.1"/>
    <property type="molecule type" value="Genomic_DNA"/>
</dbReference>
<dbReference type="PROSITE" id="PS01054">
    <property type="entry name" value="TRANSALDOLASE_1"/>
    <property type="match status" value="1"/>
</dbReference>
<keyword evidence="11" id="KW-1185">Reference proteome</keyword>
<evidence type="ECO:0000256" key="7">
    <source>
        <dbReference type="ARBA" id="ARBA00023270"/>
    </source>
</evidence>
<dbReference type="Gene3D" id="3.20.20.70">
    <property type="entry name" value="Aldolase class I"/>
    <property type="match status" value="1"/>
</dbReference>
<dbReference type="InterPro" id="IPR013785">
    <property type="entry name" value="Aldolase_TIM"/>
</dbReference>
<dbReference type="InterPro" id="IPR001585">
    <property type="entry name" value="TAL/FSA"/>
</dbReference>
<dbReference type="FunFam" id="3.20.20.70:FF:000018">
    <property type="entry name" value="Probable transaldolase"/>
    <property type="match status" value="1"/>
</dbReference>
<dbReference type="PANTHER" id="PTHR10683:SF40">
    <property type="entry name" value="FRUCTOSE-6-PHOSPHATE ALDOLASE 1-RELATED"/>
    <property type="match status" value="1"/>
</dbReference>
<dbReference type="AlphaFoldDB" id="H2J5W3"/>
<evidence type="ECO:0000256" key="1">
    <source>
        <dbReference type="ARBA" id="ARBA00004496"/>
    </source>
</evidence>
<comment type="pathway">
    <text evidence="2 9">Carbohydrate degradation; pentose phosphate pathway; D-glyceraldehyde 3-phosphate and beta-D-fructose 6-phosphate from D-ribose 5-phosphate and D-xylulose 5-phosphate (non-oxidative stage): step 2/3.</text>
</comment>
<keyword evidence="5 9" id="KW-0808">Transferase</keyword>
<accession>H2J5W3</accession>
<evidence type="ECO:0000256" key="2">
    <source>
        <dbReference type="ARBA" id="ARBA00004857"/>
    </source>
</evidence>
<dbReference type="EC" id="2.2.1.2" evidence="9"/>
<dbReference type="InterPro" id="IPR033919">
    <property type="entry name" value="TSA/FSA_arc/bac"/>
</dbReference>
<reference evidence="10 11" key="1">
    <citation type="journal article" date="2012" name="J. Bacteriol.">
        <title>Complete Genome Sequence of the Thermophilic, Piezophilic, Heterotrophic Bacterium Marinitoga piezophila KA3.</title>
        <authorList>
            <person name="Lucas S."/>
            <person name="Han J."/>
            <person name="Lapidus A."/>
            <person name="Cheng J.F."/>
            <person name="Goodwin L.A."/>
            <person name="Pitluck S."/>
            <person name="Peters L."/>
            <person name="Mikhailova N."/>
            <person name="Teshima H."/>
            <person name="Detter J.C."/>
            <person name="Han C."/>
            <person name="Tapia R."/>
            <person name="Land M."/>
            <person name="Hauser L."/>
            <person name="Kyrpides N.C."/>
            <person name="Ivanova N."/>
            <person name="Pagani I."/>
            <person name="Vannier P."/>
            <person name="Oger P."/>
            <person name="Bartlett D.H."/>
            <person name="Noll K.M."/>
            <person name="Woyke T."/>
            <person name="Jebbar M."/>
        </authorList>
    </citation>
    <scope>NUCLEOTIDE SEQUENCE [LARGE SCALE GENOMIC DNA]</scope>
    <source>
        <strain evidence="11">DSM 14283 / JCM 11233 / KA3</strain>
    </source>
</reference>
<dbReference type="PANTHER" id="PTHR10683">
    <property type="entry name" value="TRANSALDOLASE"/>
    <property type="match status" value="1"/>
</dbReference>
<dbReference type="OrthoDB" id="9807051at2"/>
<dbReference type="GO" id="GO:0005975">
    <property type="term" value="P:carbohydrate metabolic process"/>
    <property type="evidence" value="ECO:0007669"/>
    <property type="project" value="InterPro"/>
</dbReference>
<feature type="active site" description="Schiff-base intermediate with substrate" evidence="9">
    <location>
        <position position="84"/>
    </location>
</feature>
<dbReference type="HOGENOM" id="CLU_079764_0_0_0"/>
<evidence type="ECO:0000313" key="10">
    <source>
        <dbReference type="EMBL" id="AEX86182.1"/>
    </source>
</evidence>
<evidence type="ECO:0000256" key="5">
    <source>
        <dbReference type="ARBA" id="ARBA00022679"/>
    </source>
</evidence>
<dbReference type="InterPro" id="IPR018225">
    <property type="entry name" value="Transaldolase_AS"/>
</dbReference>
<name>H2J5W3_MARPK</name>
<evidence type="ECO:0000256" key="3">
    <source>
        <dbReference type="ARBA" id="ARBA00005740"/>
    </source>
</evidence>
<comment type="function">
    <text evidence="9">Transaldolase is important for the balance of metabolites in the pentose-phosphate pathway.</text>
</comment>
<evidence type="ECO:0000256" key="9">
    <source>
        <dbReference type="HAMAP-Rule" id="MF_00494"/>
    </source>
</evidence>
<dbReference type="CDD" id="cd00956">
    <property type="entry name" value="Transaldolase_FSA"/>
    <property type="match status" value="1"/>
</dbReference>
<dbReference type="KEGG" id="mpz:Marpi_1801"/>
<dbReference type="GO" id="GO:0006098">
    <property type="term" value="P:pentose-phosphate shunt"/>
    <property type="evidence" value="ECO:0007669"/>
    <property type="project" value="UniProtKB-UniRule"/>
</dbReference>
<reference evidence="11" key="2">
    <citation type="submission" date="2012-01" db="EMBL/GenBank/DDBJ databases">
        <title>Complete sequence of chromosome of Marinitoga piezophila KA3.</title>
        <authorList>
            <person name="Lucas S."/>
            <person name="Han J."/>
            <person name="Lapidus A."/>
            <person name="Cheng J.-F."/>
            <person name="Goodwin L."/>
            <person name="Pitluck S."/>
            <person name="Peters L."/>
            <person name="Mikhailova N."/>
            <person name="Teshima H."/>
            <person name="Detter J.C."/>
            <person name="Han C."/>
            <person name="Tapia R."/>
            <person name="Land M."/>
            <person name="Hauser L."/>
            <person name="Kyrpides N."/>
            <person name="Ivanova N."/>
            <person name="Pagani I."/>
            <person name="Jebbar M."/>
            <person name="Vannier P."/>
            <person name="Oger P."/>
            <person name="Cario A."/>
            <person name="Bartlett D."/>
            <person name="Noll K.M."/>
            <person name="Woyke T."/>
        </authorList>
    </citation>
    <scope>NUCLEOTIDE SEQUENCE [LARGE SCALE GENOMIC DNA]</scope>
    <source>
        <strain evidence="11">DSM 14283 / JCM 11233 / KA3</strain>
    </source>
</reference>
<dbReference type="GO" id="GO:0005737">
    <property type="term" value="C:cytoplasm"/>
    <property type="evidence" value="ECO:0007669"/>
    <property type="project" value="UniProtKB-SubCell"/>
</dbReference>
<protein>
    <recommendedName>
        <fullName evidence="9">Probable transaldolase</fullName>
        <ecNumber evidence="9">2.2.1.2</ecNumber>
    </recommendedName>
</protein>
<evidence type="ECO:0000256" key="6">
    <source>
        <dbReference type="ARBA" id="ARBA00023126"/>
    </source>
</evidence>
<dbReference type="RefSeq" id="WP_014297253.1">
    <property type="nucleotide sequence ID" value="NC_016751.1"/>
</dbReference>
<keyword evidence="4 9" id="KW-0963">Cytoplasm</keyword>
<dbReference type="STRING" id="443254.Marpi_1801"/>
<organism evidence="10 11">
    <name type="scientific">Marinitoga piezophila (strain DSM 14283 / JCM 11233 / KA3)</name>
    <dbReference type="NCBI Taxonomy" id="443254"/>
    <lineage>
        <taxon>Bacteria</taxon>
        <taxon>Thermotogati</taxon>
        <taxon>Thermotogota</taxon>
        <taxon>Thermotogae</taxon>
        <taxon>Petrotogales</taxon>
        <taxon>Petrotogaceae</taxon>
        <taxon>Marinitoga</taxon>
    </lineage>
</organism>
<dbReference type="NCBIfam" id="TIGR00875">
    <property type="entry name" value="fsa_talC_mipB"/>
    <property type="match status" value="1"/>
</dbReference>
<sequence>MKIFLDTANIEQIKIAKDWGIIDGVTTNPTLVAKEGNIDFETRVKEICDVVQGPVSAEVVSMDYENMVKEARELAKISEHVVIKIPMTKDGIKAVKTLSSEGIKTNVTLVFSPLQALLAAKAGATYVSPFIGRVDDIGNQGLELIEEILQIFYNYGFETEVIAASVRHPYHVVEVAKMGCDVATIPFSVLEKLFMHPLTDRGIERFSKDWEEYLKLKNK</sequence>
<keyword evidence="7 9" id="KW-0704">Schiff base</keyword>
<dbReference type="PROSITE" id="PS00958">
    <property type="entry name" value="TRANSALDOLASE_2"/>
    <property type="match status" value="1"/>
</dbReference>
<dbReference type="GO" id="GO:0016832">
    <property type="term" value="F:aldehyde-lyase activity"/>
    <property type="evidence" value="ECO:0007669"/>
    <property type="project" value="InterPro"/>
</dbReference>
<comment type="catalytic activity">
    <reaction evidence="8 9">
        <text>D-sedoheptulose 7-phosphate + D-glyceraldehyde 3-phosphate = D-erythrose 4-phosphate + beta-D-fructose 6-phosphate</text>
        <dbReference type="Rhea" id="RHEA:17053"/>
        <dbReference type="ChEBI" id="CHEBI:16897"/>
        <dbReference type="ChEBI" id="CHEBI:57483"/>
        <dbReference type="ChEBI" id="CHEBI:57634"/>
        <dbReference type="ChEBI" id="CHEBI:59776"/>
        <dbReference type="EC" id="2.2.1.2"/>
    </reaction>
</comment>
<dbReference type="UniPathway" id="UPA00115">
    <property type="reaction ID" value="UER00414"/>
</dbReference>
<comment type="similarity">
    <text evidence="3 9">Belongs to the transaldolase family. Type 3B subfamily.</text>
</comment>
<dbReference type="InterPro" id="IPR022999">
    <property type="entry name" value="Transaldolase_3B"/>
</dbReference>
<dbReference type="InterPro" id="IPR004731">
    <property type="entry name" value="Transaldolase_3B/F6P_aldolase"/>
</dbReference>
<comment type="subcellular location">
    <subcellularLocation>
        <location evidence="1 9">Cytoplasm</location>
    </subcellularLocation>
</comment>
<dbReference type="eggNOG" id="COG0176">
    <property type="taxonomic scope" value="Bacteria"/>
</dbReference>
<dbReference type="GO" id="GO:0004801">
    <property type="term" value="F:transaldolase activity"/>
    <property type="evidence" value="ECO:0007669"/>
    <property type="project" value="UniProtKB-UniRule"/>
</dbReference>